<gene>
    <name evidence="2" type="ORF">NPIL_100111</name>
</gene>
<dbReference type="AlphaFoldDB" id="A0A8X6UQM1"/>
<feature type="transmembrane region" description="Helical" evidence="1">
    <location>
        <begin position="44"/>
        <end position="66"/>
    </location>
</feature>
<sequence>MLASTIRSCVSAFLARACHARGRALKLVFRSARAMFKRMLSHGFLLRLHHTSAFLRLCLMALYVWINAIFDIMNHLLFADALAQLLRRCEMVNTTACTDSESEPRSLVKDMHFEELPFDKSNMNAYSIHQ</sequence>
<dbReference type="EMBL" id="BMAW01130053">
    <property type="protein sequence ID" value="GFU33267.1"/>
    <property type="molecule type" value="Genomic_DNA"/>
</dbReference>
<keyword evidence="1" id="KW-0472">Membrane</keyword>
<protein>
    <submittedName>
        <fullName evidence="2">Uncharacterized protein</fullName>
    </submittedName>
</protein>
<organism evidence="2 3">
    <name type="scientific">Nephila pilipes</name>
    <name type="common">Giant wood spider</name>
    <name type="synonym">Nephila maculata</name>
    <dbReference type="NCBI Taxonomy" id="299642"/>
    <lineage>
        <taxon>Eukaryota</taxon>
        <taxon>Metazoa</taxon>
        <taxon>Ecdysozoa</taxon>
        <taxon>Arthropoda</taxon>
        <taxon>Chelicerata</taxon>
        <taxon>Arachnida</taxon>
        <taxon>Araneae</taxon>
        <taxon>Araneomorphae</taxon>
        <taxon>Entelegynae</taxon>
        <taxon>Araneoidea</taxon>
        <taxon>Nephilidae</taxon>
        <taxon>Nephila</taxon>
    </lineage>
</organism>
<name>A0A8X6UQM1_NEPPI</name>
<evidence type="ECO:0000313" key="2">
    <source>
        <dbReference type="EMBL" id="GFU33267.1"/>
    </source>
</evidence>
<evidence type="ECO:0000313" key="3">
    <source>
        <dbReference type="Proteomes" id="UP000887013"/>
    </source>
</evidence>
<accession>A0A8X6UQM1</accession>
<keyword evidence="1" id="KW-1133">Transmembrane helix</keyword>
<keyword evidence="3" id="KW-1185">Reference proteome</keyword>
<comment type="caution">
    <text evidence="2">The sequence shown here is derived from an EMBL/GenBank/DDBJ whole genome shotgun (WGS) entry which is preliminary data.</text>
</comment>
<keyword evidence="1" id="KW-0812">Transmembrane</keyword>
<reference evidence="2" key="1">
    <citation type="submission" date="2020-08" db="EMBL/GenBank/DDBJ databases">
        <title>Multicomponent nature underlies the extraordinary mechanical properties of spider dragline silk.</title>
        <authorList>
            <person name="Kono N."/>
            <person name="Nakamura H."/>
            <person name="Mori M."/>
            <person name="Yoshida Y."/>
            <person name="Ohtoshi R."/>
            <person name="Malay A.D."/>
            <person name="Moran D.A.P."/>
            <person name="Tomita M."/>
            <person name="Numata K."/>
            <person name="Arakawa K."/>
        </authorList>
    </citation>
    <scope>NUCLEOTIDE SEQUENCE</scope>
</reference>
<dbReference type="Proteomes" id="UP000887013">
    <property type="component" value="Unassembled WGS sequence"/>
</dbReference>
<proteinExistence type="predicted"/>
<evidence type="ECO:0000256" key="1">
    <source>
        <dbReference type="SAM" id="Phobius"/>
    </source>
</evidence>